<proteinExistence type="predicted"/>
<accession>A0A915DEQ1</accession>
<evidence type="ECO:0000256" key="1">
    <source>
        <dbReference type="SAM" id="SignalP"/>
    </source>
</evidence>
<reference evidence="3" key="1">
    <citation type="submission" date="2022-11" db="UniProtKB">
        <authorList>
            <consortium name="WormBaseParasite"/>
        </authorList>
    </citation>
    <scope>IDENTIFICATION</scope>
</reference>
<evidence type="ECO:0000313" key="3">
    <source>
        <dbReference type="WBParaSite" id="jg18457"/>
    </source>
</evidence>
<dbReference type="WBParaSite" id="jg18457">
    <property type="protein sequence ID" value="jg18457"/>
    <property type="gene ID" value="jg18457"/>
</dbReference>
<keyword evidence="2" id="KW-1185">Reference proteome</keyword>
<dbReference type="Proteomes" id="UP000887574">
    <property type="component" value="Unplaced"/>
</dbReference>
<name>A0A915DEQ1_9BILA</name>
<dbReference type="AlphaFoldDB" id="A0A915DEQ1"/>
<sequence length="67" mass="7329">MLGIAGLLSLILAAFASYNCYFNSAGLYAQSALKKQISNNDGIHLTCMEKSIRLMRYCVKKYSGCGL</sequence>
<protein>
    <submittedName>
        <fullName evidence="3">Uncharacterized protein</fullName>
    </submittedName>
</protein>
<evidence type="ECO:0000313" key="2">
    <source>
        <dbReference type="Proteomes" id="UP000887574"/>
    </source>
</evidence>
<organism evidence="2 3">
    <name type="scientific">Ditylenchus dipsaci</name>
    <dbReference type="NCBI Taxonomy" id="166011"/>
    <lineage>
        <taxon>Eukaryota</taxon>
        <taxon>Metazoa</taxon>
        <taxon>Ecdysozoa</taxon>
        <taxon>Nematoda</taxon>
        <taxon>Chromadorea</taxon>
        <taxon>Rhabditida</taxon>
        <taxon>Tylenchina</taxon>
        <taxon>Tylenchomorpha</taxon>
        <taxon>Sphaerularioidea</taxon>
        <taxon>Anguinidae</taxon>
        <taxon>Anguininae</taxon>
        <taxon>Ditylenchus</taxon>
    </lineage>
</organism>
<feature type="signal peptide" evidence="1">
    <location>
        <begin position="1"/>
        <end position="16"/>
    </location>
</feature>
<keyword evidence="1" id="KW-0732">Signal</keyword>
<feature type="chain" id="PRO_5038031856" evidence="1">
    <location>
        <begin position="17"/>
        <end position="67"/>
    </location>
</feature>